<keyword evidence="3" id="KW-1185">Reference proteome</keyword>
<dbReference type="AlphaFoldDB" id="A0AAD5VNB1"/>
<organism evidence="2 3">
    <name type="scientific">Leucocoprinus birnbaumii</name>
    <dbReference type="NCBI Taxonomy" id="56174"/>
    <lineage>
        <taxon>Eukaryota</taxon>
        <taxon>Fungi</taxon>
        <taxon>Dikarya</taxon>
        <taxon>Basidiomycota</taxon>
        <taxon>Agaricomycotina</taxon>
        <taxon>Agaricomycetes</taxon>
        <taxon>Agaricomycetidae</taxon>
        <taxon>Agaricales</taxon>
        <taxon>Agaricineae</taxon>
        <taxon>Agaricaceae</taxon>
        <taxon>Leucocoprinus</taxon>
    </lineage>
</organism>
<feature type="transmembrane region" description="Helical" evidence="1">
    <location>
        <begin position="45"/>
        <end position="66"/>
    </location>
</feature>
<proteinExistence type="predicted"/>
<feature type="transmembrane region" description="Helical" evidence="1">
    <location>
        <begin position="86"/>
        <end position="103"/>
    </location>
</feature>
<keyword evidence="1" id="KW-1133">Transmembrane helix</keyword>
<gene>
    <name evidence="2" type="ORF">NP233_g7985</name>
</gene>
<protein>
    <submittedName>
        <fullName evidence="2">Uncharacterized protein</fullName>
    </submittedName>
</protein>
<evidence type="ECO:0000313" key="3">
    <source>
        <dbReference type="Proteomes" id="UP001213000"/>
    </source>
</evidence>
<sequence length="215" mass="23700">MFYLYTLFTLIAAASILYVAYKMRCSRPEKLLWRSNGLGKLHASIYLNVILAITVIILLASNFSALERVQRNHGITGIGGIADYEIVLLLVFSLILVHIAVTVKNARKSCIAQEPAEEGASIDRKVQYFEVPKLWNENKTARGNEFAMSNDDSATLFNDRFSEFDALSEGKGSNTSNKGGQGNSDSFGLKILSTTQFTTNGCTADIENRITVSRS</sequence>
<keyword evidence="1" id="KW-0472">Membrane</keyword>
<evidence type="ECO:0000313" key="2">
    <source>
        <dbReference type="EMBL" id="KAJ3564904.1"/>
    </source>
</evidence>
<accession>A0AAD5VNB1</accession>
<name>A0AAD5VNB1_9AGAR</name>
<keyword evidence="1" id="KW-0812">Transmembrane</keyword>
<reference evidence="2" key="1">
    <citation type="submission" date="2022-07" db="EMBL/GenBank/DDBJ databases">
        <title>Genome Sequence of Leucocoprinus birnbaumii.</title>
        <authorList>
            <person name="Buettner E."/>
        </authorList>
    </citation>
    <scope>NUCLEOTIDE SEQUENCE</scope>
    <source>
        <strain evidence="2">VT141</strain>
    </source>
</reference>
<feature type="transmembrane region" description="Helical" evidence="1">
    <location>
        <begin position="6"/>
        <end position="24"/>
    </location>
</feature>
<dbReference type="Proteomes" id="UP001213000">
    <property type="component" value="Unassembled WGS sequence"/>
</dbReference>
<dbReference type="EMBL" id="JANIEX010000619">
    <property type="protein sequence ID" value="KAJ3564904.1"/>
    <property type="molecule type" value="Genomic_DNA"/>
</dbReference>
<evidence type="ECO:0000256" key="1">
    <source>
        <dbReference type="SAM" id="Phobius"/>
    </source>
</evidence>
<comment type="caution">
    <text evidence="2">The sequence shown here is derived from an EMBL/GenBank/DDBJ whole genome shotgun (WGS) entry which is preliminary data.</text>
</comment>